<dbReference type="InterPro" id="IPR029062">
    <property type="entry name" value="Class_I_gatase-like"/>
</dbReference>
<organism evidence="12 13">
    <name type="scientific">Candidatus Collierbacteria bacterium GW2011_GWA1_44_12</name>
    <dbReference type="NCBI Taxonomy" id="1618376"/>
    <lineage>
        <taxon>Bacteria</taxon>
        <taxon>Candidatus Collieribacteriota</taxon>
    </lineage>
</organism>
<dbReference type="Pfam" id="PF00117">
    <property type="entry name" value="GATase"/>
    <property type="match status" value="1"/>
</dbReference>
<feature type="domain" description="Glutamine amidotransferase" evidence="10">
    <location>
        <begin position="267"/>
        <end position="505"/>
    </location>
</feature>
<proteinExistence type="inferred from homology"/>
<evidence type="ECO:0000256" key="3">
    <source>
        <dbReference type="ARBA" id="ARBA00012291"/>
    </source>
</evidence>
<dbReference type="Gene3D" id="3.40.50.300">
    <property type="entry name" value="P-loop containing nucleotide triphosphate hydrolases"/>
    <property type="match status" value="1"/>
</dbReference>
<keyword evidence="7" id="KW-0315">Glutamine amidotransferase</keyword>
<gene>
    <name evidence="12" type="ORF">UW23_C0025G0012</name>
</gene>
<dbReference type="InterPro" id="IPR033828">
    <property type="entry name" value="GATase1_CTP_Synthase"/>
</dbReference>
<keyword evidence="6" id="KW-0067">ATP-binding</keyword>
<comment type="caution">
    <text evidence="12">The sequence shown here is derived from an EMBL/GenBank/DDBJ whole genome shotgun (WGS) entry which is preliminary data.</text>
</comment>
<dbReference type="InterPro" id="IPR027417">
    <property type="entry name" value="P-loop_NTPase"/>
</dbReference>
<accession>A0A0G1GKB1</accession>
<dbReference type="EC" id="6.3.4.2" evidence="3"/>
<dbReference type="Gene3D" id="3.40.50.880">
    <property type="match status" value="1"/>
</dbReference>
<evidence type="ECO:0000256" key="7">
    <source>
        <dbReference type="ARBA" id="ARBA00022962"/>
    </source>
</evidence>
<evidence type="ECO:0000259" key="11">
    <source>
        <dbReference type="Pfam" id="PF06418"/>
    </source>
</evidence>
<dbReference type="SUPFAM" id="SSF52317">
    <property type="entry name" value="Class I glutamine amidotransferase-like"/>
    <property type="match status" value="1"/>
</dbReference>
<dbReference type="NCBIfam" id="TIGR00337">
    <property type="entry name" value="PyrG"/>
    <property type="match status" value="1"/>
</dbReference>
<dbReference type="AlphaFoldDB" id="A0A0G1GKB1"/>
<evidence type="ECO:0000259" key="10">
    <source>
        <dbReference type="Pfam" id="PF00117"/>
    </source>
</evidence>
<dbReference type="InterPro" id="IPR017926">
    <property type="entry name" value="GATASE"/>
</dbReference>
<evidence type="ECO:0000256" key="6">
    <source>
        <dbReference type="ARBA" id="ARBA00022840"/>
    </source>
</evidence>
<evidence type="ECO:0000256" key="1">
    <source>
        <dbReference type="ARBA" id="ARBA00005171"/>
    </source>
</evidence>
<dbReference type="InterPro" id="IPR017456">
    <property type="entry name" value="CTP_synthase_N"/>
</dbReference>
<keyword evidence="5" id="KW-0547">Nucleotide-binding</keyword>
<dbReference type="PATRIC" id="fig|1618376.3.peg.630"/>
<keyword evidence="4" id="KW-0436">Ligase</keyword>
<dbReference type="NCBIfam" id="NF003792">
    <property type="entry name" value="PRK05380.1"/>
    <property type="match status" value="1"/>
</dbReference>
<feature type="domain" description="CTP synthase N-terminal" evidence="11">
    <location>
        <begin position="2"/>
        <end position="225"/>
    </location>
</feature>
<dbReference type="EMBL" id="LCHN01000025">
    <property type="protein sequence ID" value="KKT34985.1"/>
    <property type="molecule type" value="Genomic_DNA"/>
</dbReference>
<dbReference type="GO" id="GO:0003883">
    <property type="term" value="F:CTP synthase activity"/>
    <property type="evidence" value="ECO:0007669"/>
    <property type="project" value="UniProtKB-EC"/>
</dbReference>
<evidence type="ECO:0000256" key="4">
    <source>
        <dbReference type="ARBA" id="ARBA00022598"/>
    </source>
</evidence>
<keyword evidence="8" id="KW-0665">Pyrimidine biosynthesis</keyword>
<dbReference type="Pfam" id="PF06418">
    <property type="entry name" value="CTP_synth_N"/>
    <property type="match status" value="1"/>
</dbReference>
<evidence type="ECO:0000256" key="5">
    <source>
        <dbReference type="ARBA" id="ARBA00022741"/>
    </source>
</evidence>
<protein>
    <recommendedName>
        <fullName evidence="3">CTP synthase (glutamine hydrolyzing)</fullName>
        <ecNumber evidence="3">6.3.4.2</ecNumber>
    </recommendedName>
</protein>
<dbReference type="GO" id="GO:0005524">
    <property type="term" value="F:ATP binding"/>
    <property type="evidence" value="ECO:0007669"/>
    <property type="project" value="UniProtKB-KW"/>
</dbReference>
<dbReference type="SUPFAM" id="SSF52540">
    <property type="entry name" value="P-loop containing nucleoside triphosphate hydrolases"/>
    <property type="match status" value="1"/>
</dbReference>
<dbReference type="InterPro" id="IPR004468">
    <property type="entry name" value="CTP_synthase"/>
</dbReference>
<dbReference type="PROSITE" id="PS51273">
    <property type="entry name" value="GATASE_TYPE_1"/>
    <property type="match status" value="1"/>
</dbReference>
<evidence type="ECO:0000256" key="2">
    <source>
        <dbReference type="ARBA" id="ARBA00007533"/>
    </source>
</evidence>
<evidence type="ECO:0000256" key="8">
    <source>
        <dbReference type="ARBA" id="ARBA00022975"/>
    </source>
</evidence>
<dbReference type="GO" id="GO:0042802">
    <property type="term" value="F:identical protein binding"/>
    <property type="evidence" value="ECO:0007669"/>
    <property type="project" value="TreeGrafter"/>
</dbReference>
<dbReference type="PANTHER" id="PTHR11550">
    <property type="entry name" value="CTP SYNTHASE"/>
    <property type="match status" value="1"/>
</dbReference>
<comment type="similarity">
    <text evidence="2">Belongs to the CTP synthase family.</text>
</comment>
<evidence type="ECO:0000313" key="12">
    <source>
        <dbReference type="EMBL" id="KKT34985.1"/>
    </source>
</evidence>
<evidence type="ECO:0000256" key="9">
    <source>
        <dbReference type="ARBA" id="ARBA00047781"/>
    </source>
</evidence>
<comment type="pathway">
    <text evidence="1">Pyrimidine metabolism; CTP biosynthesis via de novo pathway; CTP from UDP: step 2/2.</text>
</comment>
<dbReference type="UniPathway" id="UPA00159">
    <property type="reaction ID" value="UER00277"/>
</dbReference>
<sequence length="514" mass="58482">MYLNVDAGTIRPQEHGEVFVTQDGLETDQDLGNYERFIHESLHRDNYLTTGQVYKAVIDRERAFGYGGEDVEAIPHVTDEIISRLKKAGQTNHADIVIVELGGTVGEYQNAIFFEASRILHLRKPNQVLHIHVTHLPYLKNIGELKSKPAQQSSHFLNAMGIQADFIVARAETPIDEKRREKLAVFCNLKSEDIISAPDLPNIYQVPLYLNKQHFAEKIIKKLRLKPKGKLLGLKSWEEFSNNIDHPTKTVEIAMIGKYFQTGDYKLSDSYISVIEALHHAGSFHKTKVNITWINSSDLETSPANLTRFDGIIVPQGWGSRGTEGKINAVEISRKKSIPYLGLCFGMQMAVIEFARHEAKLSGANSAEADPNTPHQVIHIMPDQVEYLKKKQYGGTIRLGSWPCVLKPDTLLESLYQEYGRGKNTPWNLTRNLVQERHRHRYEVNNEYRKQLEVAGLIISGTSPDRQLVEAIELKDHPFFIGTQFHPEYISRPLNPHPIFLGFIKACLKKHRLQ</sequence>
<comment type="catalytic activity">
    <reaction evidence="9">
        <text>UTP + L-glutamine + ATP + H2O = CTP + L-glutamate + ADP + phosphate + 2 H(+)</text>
        <dbReference type="Rhea" id="RHEA:26426"/>
        <dbReference type="ChEBI" id="CHEBI:15377"/>
        <dbReference type="ChEBI" id="CHEBI:15378"/>
        <dbReference type="ChEBI" id="CHEBI:29985"/>
        <dbReference type="ChEBI" id="CHEBI:30616"/>
        <dbReference type="ChEBI" id="CHEBI:37563"/>
        <dbReference type="ChEBI" id="CHEBI:43474"/>
        <dbReference type="ChEBI" id="CHEBI:46398"/>
        <dbReference type="ChEBI" id="CHEBI:58359"/>
        <dbReference type="ChEBI" id="CHEBI:456216"/>
        <dbReference type="EC" id="6.3.4.2"/>
    </reaction>
</comment>
<dbReference type="GO" id="GO:0019856">
    <property type="term" value="P:pyrimidine nucleobase biosynthetic process"/>
    <property type="evidence" value="ECO:0007669"/>
    <property type="project" value="TreeGrafter"/>
</dbReference>
<dbReference type="CDD" id="cd01746">
    <property type="entry name" value="GATase1_CTP_Synthase"/>
    <property type="match status" value="1"/>
</dbReference>
<dbReference type="Proteomes" id="UP000034069">
    <property type="component" value="Unassembled WGS sequence"/>
</dbReference>
<dbReference type="GO" id="GO:0044210">
    <property type="term" value="P:'de novo' CTP biosynthetic process"/>
    <property type="evidence" value="ECO:0007669"/>
    <property type="project" value="UniProtKB-UniPathway"/>
</dbReference>
<name>A0A0G1GKB1_9BACT</name>
<dbReference type="FunFam" id="3.40.50.880:FF:000002">
    <property type="entry name" value="CTP synthase"/>
    <property type="match status" value="1"/>
</dbReference>
<reference evidence="12 13" key="1">
    <citation type="journal article" date="2015" name="Nature">
        <title>rRNA introns, odd ribosomes, and small enigmatic genomes across a large radiation of phyla.</title>
        <authorList>
            <person name="Brown C.T."/>
            <person name="Hug L.A."/>
            <person name="Thomas B.C."/>
            <person name="Sharon I."/>
            <person name="Castelle C.J."/>
            <person name="Singh A."/>
            <person name="Wilkins M.J."/>
            <person name="Williams K.H."/>
            <person name="Banfield J.F."/>
        </authorList>
    </citation>
    <scope>NUCLEOTIDE SEQUENCE [LARGE SCALE GENOMIC DNA]</scope>
</reference>
<evidence type="ECO:0000313" key="13">
    <source>
        <dbReference type="Proteomes" id="UP000034069"/>
    </source>
</evidence>
<dbReference type="PANTHER" id="PTHR11550:SF0">
    <property type="entry name" value="CTP SYNTHASE-RELATED"/>
    <property type="match status" value="1"/>
</dbReference>